<comment type="similarity">
    <text evidence="2">In the N-terminal section; belongs to the glycosyltransferase 51 family.</text>
</comment>
<dbReference type="FunFam" id="1.10.3810.10:FF:000001">
    <property type="entry name" value="Penicillin-binding protein 1A"/>
    <property type="match status" value="1"/>
</dbReference>
<dbReference type="SUPFAM" id="SSF53955">
    <property type="entry name" value="Lysozyme-like"/>
    <property type="match status" value="1"/>
</dbReference>
<dbReference type="SMART" id="SM00740">
    <property type="entry name" value="PASTA"/>
    <property type="match status" value="1"/>
</dbReference>
<dbReference type="InterPro" id="IPR023346">
    <property type="entry name" value="Lysozyme-like_dom_sf"/>
</dbReference>
<keyword evidence="8" id="KW-0133">Cell shape</keyword>
<dbReference type="InterPro" id="IPR001264">
    <property type="entry name" value="Glyco_trans_51"/>
</dbReference>
<dbReference type="GO" id="GO:0030288">
    <property type="term" value="C:outer membrane-bounded periplasmic space"/>
    <property type="evidence" value="ECO:0007669"/>
    <property type="project" value="TreeGrafter"/>
</dbReference>
<keyword evidence="4" id="KW-0645">Protease</keyword>
<evidence type="ECO:0000256" key="15">
    <source>
        <dbReference type="SAM" id="Phobius"/>
    </source>
</evidence>
<reference evidence="18" key="1">
    <citation type="submission" date="2016-10" db="EMBL/GenBank/DDBJ databases">
        <authorList>
            <person name="Varghese N."/>
            <person name="Submissions S."/>
        </authorList>
    </citation>
    <scope>NUCLEOTIDE SEQUENCE [LARGE SCALE GENOMIC DNA]</scope>
    <source>
        <strain evidence="18">IBRC-M 10403</strain>
    </source>
</reference>
<feature type="compositionally biased region" description="Pro residues" evidence="14">
    <location>
        <begin position="783"/>
        <end position="803"/>
    </location>
</feature>
<gene>
    <name evidence="17" type="ORF">SAMN05216174_12027</name>
</gene>
<evidence type="ECO:0000256" key="7">
    <source>
        <dbReference type="ARBA" id="ARBA00022801"/>
    </source>
</evidence>
<dbReference type="InterPro" id="IPR005543">
    <property type="entry name" value="PASTA_dom"/>
</dbReference>
<evidence type="ECO:0000256" key="6">
    <source>
        <dbReference type="ARBA" id="ARBA00022679"/>
    </source>
</evidence>
<keyword evidence="18" id="KW-1185">Reference proteome</keyword>
<keyword evidence="15" id="KW-0472">Membrane</keyword>
<keyword evidence="15" id="KW-1133">Transmembrane helix</keyword>
<dbReference type="SUPFAM" id="SSF56601">
    <property type="entry name" value="beta-lactamase/transpeptidase-like"/>
    <property type="match status" value="1"/>
</dbReference>
<dbReference type="Pfam" id="PF00905">
    <property type="entry name" value="Transpeptidase"/>
    <property type="match status" value="1"/>
</dbReference>
<feature type="region of interest" description="Disordered" evidence="14">
    <location>
        <begin position="780"/>
        <end position="849"/>
    </location>
</feature>
<dbReference type="InterPro" id="IPR050396">
    <property type="entry name" value="Glycosyltr_51/Transpeptidase"/>
</dbReference>
<evidence type="ECO:0000256" key="12">
    <source>
        <dbReference type="ARBA" id="ARBA00034000"/>
    </source>
</evidence>
<dbReference type="Gene3D" id="3.40.710.10">
    <property type="entry name" value="DD-peptidase/beta-lactamase superfamily"/>
    <property type="match status" value="1"/>
</dbReference>
<evidence type="ECO:0000256" key="3">
    <source>
        <dbReference type="ARBA" id="ARBA00022645"/>
    </source>
</evidence>
<accession>A0A1G6Y798</accession>
<feature type="region of interest" description="Disordered" evidence="14">
    <location>
        <begin position="506"/>
        <end position="540"/>
    </location>
</feature>
<evidence type="ECO:0000256" key="8">
    <source>
        <dbReference type="ARBA" id="ARBA00022960"/>
    </source>
</evidence>
<keyword evidence="10" id="KW-0511">Multifunctional enzyme</keyword>
<keyword evidence="11" id="KW-0961">Cell wall biogenesis/degradation</keyword>
<keyword evidence="7" id="KW-0378">Hydrolase</keyword>
<feature type="compositionally biased region" description="Gly residues" evidence="14">
    <location>
        <begin position="824"/>
        <end position="837"/>
    </location>
</feature>
<comment type="catalytic activity">
    <reaction evidence="12">
        <text>Preferential cleavage: (Ac)2-L-Lys-D-Ala-|-D-Ala. Also transpeptidation of peptidyl-alanyl moieties that are N-acyl substituents of D-alanine.</text>
        <dbReference type="EC" id="3.4.16.4"/>
    </reaction>
</comment>
<dbReference type="GO" id="GO:0009002">
    <property type="term" value="F:serine-type D-Ala-D-Ala carboxypeptidase activity"/>
    <property type="evidence" value="ECO:0007669"/>
    <property type="project" value="UniProtKB-EC"/>
</dbReference>
<evidence type="ECO:0000256" key="11">
    <source>
        <dbReference type="ARBA" id="ARBA00023316"/>
    </source>
</evidence>
<feature type="domain" description="PASTA" evidence="16">
    <location>
        <begin position="718"/>
        <end position="780"/>
    </location>
</feature>
<sequence length="849" mass="89658">MHVRVGDSLLKLLGLCLLAGVLVAGMLFPIVGALGVVSNRASDTIDSVSADLVATPPPLITTITDSAGTPIASLFDQYRIPVAPEQISATMKAALVSIEDRRFYEHHGVDWKGTIRAAISNQSGGDVQGASTLTQQYVKNYLINVVNRDNKTEQSRAQEQTIARKLREARIAIQLEQKMGKEEILAGYLNVVEFAYEVYGIGAAASAYFGTTPDKLTVAQSALLAGAVNNPVLYNPWRKPTETLQRRNVVIDKMVENQKLSPDFAEAAKREPLGVLPSPKKPAANCVGAGPEYGFYCQYVFEYLEKVGFTEDQIKTGGYTIKTSFDARATQLAKAAAEAEVPKRQPGIANTMAIVAPGKERHQVLALVANRDYGLDAAAGQTTYGLPSRIANKFGAGSIFKIFTSAAYLEKGGGIMNQVDVPGSYTSNVFVGGGDSCPPTPRGDDYNTRTYCVKNANNNYPPKMTLQDALATSPNTAFVILEERVGMGPVVDMASRLGLRDTMSASLAGVDPNPERKEEQYNRSQADYFKPTDKSPGKASFTLGPGPVSTLELANVGATIMSGGVWCPPTPLIEILDRNGKKIEVNEQPCEQAVAEPLANTLAIGLSKDETTGTARAAAQAVGWNRPMIGKTGTTQEYKSAGFLGATPQYAAAVLTFNDSPKPQGICDTDPPRLCGSGGNIYGGKVPARTWFQTMSKLLEGQPPLPLPPPDPRYLDGGPEIKVPDVIGKSQEEATSILQQAGYQVVAKDRNDARQKGTVVGQSPRGAALAGETITIQVSTGYVPPPRTSDAPPPASESAPPPSDGGGGDNGGGTPPAEDENPGNGNGNGNPGGTFPGGGPPITIGPIRP</sequence>
<dbReference type="PROSITE" id="PS51178">
    <property type="entry name" value="PASTA"/>
    <property type="match status" value="1"/>
</dbReference>
<dbReference type="InterPro" id="IPR012338">
    <property type="entry name" value="Beta-lactam/transpept-like"/>
</dbReference>
<keyword evidence="6" id="KW-0808">Transferase</keyword>
<evidence type="ECO:0000313" key="18">
    <source>
        <dbReference type="Proteomes" id="UP000199501"/>
    </source>
</evidence>
<dbReference type="InterPro" id="IPR036950">
    <property type="entry name" value="PBP_transglycosylase"/>
</dbReference>
<dbReference type="AlphaFoldDB" id="A0A1G6Y798"/>
<keyword evidence="9" id="KW-0573">Peptidoglycan synthesis</keyword>
<dbReference type="GO" id="GO:0008658">
    <property type="term" value="F:penicillin binding"/>
    <property type="evidence" value="ECO:0007669"/>
    <property type="project" value="InterPro"/>
</dbReference>
<protein>
    <submittedName>
        <fullName evidence="17">Membrane carboxypeptidase (Penicillin-binding protein)</fullName>
    </submittedName>
</protein>
<evidence type="ECO:0000256" key="9">
    <source>
        <dbReference type="ARBA" id="ARBA00022984"/>
    </source>
</evidence>
<dbReference type="InterPro" id="IPR001460">
    <property type="entry name" value="PCN-bd_Tpept"/>
</dbReference>
<evidence type="ECO:0000256" key="4">
    <source>
        <dbReference type="ARBA" id="ARBA00022670"/>
    </source>
</evidence>
<evidence type="ECO:0000256" key="13">
    <source>
        <dbReference type="ARBA" id="ARBA00049902"/>
    </source>
</evidence>
<dbReference type="GO" id="GO:0006508">
    <property type="term" value="P:proteolysis"/>
    <property type="evidence" value="ECO:0007669"/>
    <property type="project" value="UniProtKB-KW"/>
</dbReference>
<dbReference type="GO" id="GO:0008955">
    <property type="term" value="F:peptidoglycan glycosyltransferase activity"/>
    <property type="evidence" value="ECO:0007669"/>
    <property type="project" value="UniProtKB-EC"/>
</dbReference>
<feature type="transmembrane region" description="Helical" evidence="15">
    <location>
        <begin position="12"/>
        <end position="37"/>
    </location>
</feature>
<evidence type="ECO:0000259" key="16">
    <source>
        <dbReference type="PROSITE" id="PS51178"/>
    </source>
</evidence>
<dbReference type="Pfam" id="PF03793">
    <property type="entry name" value="PASTA"/>
    <property type="match status" value="1"/>
</dbReference>
<dbReference type="CDD" id="cd06577">
    <property type="entry name" value="PASTA_pknB"/>
    <property type="match status" value="1"/>
</dbReference>
<proteinExistence type="inferred from homology"/>
<dbReference type="STRING" id="1271860.SAMN05216174_12027"/>
<dbReference type="Gene3D" id="3.30.10.20">
    <property type="match status" value="1"/>
</dbReference>
<keyword evidence="15" id="KW-0812">Transmembrane</keyword>
<dbReference type="Gene3D" id="1.10.3810.10">
    <property type="entry name" value="Biosynthetic peptidoglycan transglycosylase-like"/>
    <property type="match status" value="1"/>
</dbReference>
<evidence type="ECO:0000256" key="1">
    <source>
        <dbReference type="ARBA" id="ARBA00007090"/>
    </source>
</evidence>
<name>A0A1G6Y798_9PSEU</name>
<evidence type="ECO:0000256" key="10">
    <source>
        <dbReference type="ARBA" id="ARBA00023268"/>
    </source>
</evidence>
<dbReference type="GO" id="GO:0071555">
    <property type="term" value="P:cell wall organization"/>
    <property type="evidence" value="ECO:0007669"/>
    <property type="project" value="UniProtKB-KW"/>
</dbReference>
<dbReference type="EMBL" id="FMZZ01000020">
    <property type="protein sequence ID" value="SDD85465.1"/>
    <property type="molecule type" value="Genomic_DNA"/>
</dbReference>
<dbReference type="Proteomes" id="UP000199501">
    <property type="component" value="Unassembled WGS sequence"/>
</dbReference>
<dbReference type="PANTHER" id="PTHR32282">
    <property type="entry name" value="BINDING PROTEIN TRANSPEPTIDASE, PUTATIVE-RELATED"/>
    <property type="match status" value="1"/>
</dbReference>
<keyword evidence="3 17" id="KW-0121">Carboxypeptidase</keyword>
<feature type="compositionally biased region" description="Gly residues" evidence="14">
    <location>
        <begin position="804"/>
        <end position="814"/>
    </location>
</feature>
<comment type="catalytic activity">
    <reaction evidence="13">
        <text>[GlcNAc-(1-&gt;4)-Mur2Ac(oyl-L-Ala-gamma-D-Glu-L-Lys-D-Ala-D-Ala)](n)-di-trans,octa-cis-undecaprenyl diphosphate + beta-D-GlcNAc-(1-&gt;4)-Mur2Ac(oyl-L-Ala-gamma-D-Glu-L-Lys-D-Ala-D-Ala)-di-trans,octa-cis-undecaprenyl diphosphate = [GlcNAc-(1-&gt;4)-Mur2Ac(oyl-L-Ala-gamma-D-Glu-L-Lys-D-Ala-D-Ala)](n+1)-di-trans,octa-cis-undecaprenyl diphosphate + di-trans,octa-cis-undecaprenyl diphosphate + H(+)</text>
        <dbReference type="Rhea" id="RHEA:23708"/>
        <dbReference type="Rhea" id="RHEA-COMP:9602"/>
        <dbReference type="Rhea" id="RHEA-COMP:9603"/>
        <dbReference type="ChEBI" id="CHEBI:15378"/>
        <dbReference type="ChEBI" id="CHEBI:58405"/>
        <dbReference type="ChEBI" id="CHEBI:60033"/>
        <dbReference type="ChEBI" id="CHEBI:78435"/>
        <dbReference type="EC" id="2.4.99.28"/>
    </reaction>
</comment>
<dbReference type="GO" id="GO:0008360">
    <property type="term" value="P:regulation of cell shape"/>
    <property type="evidence" value="ECO:0007669"/>
    <property type="project" value="UniProtKB-KW"/>
</dbReference>
<dbReference type="GO" id="GO:0009252">
    <property type="term" value="P:peptidoglycan biosynthetic process"/>
    <property type="evidence" value="ECO:0007669"/>
    <property type="project" value="UniProtKB-KW"/>
</dbReference>
<dbReference type="Pfam" id="PF00912">
    <property type="entry name" value="Transgly"/>
    <property type="match status" value="1"/>
</dbReference>
<evidence type="ECO:0000256" key="14">
    <source>
        <dbReference type="SAM" id="MobiDB-lite"/>
    </source>
</evidence>
<evidence type="ECO:0000256" key="5">
    <source>
        <dbReference type="ARBA" id="ARBA00022676"/>
    </source>
</evidence>
<keyword evidence="5" id="KW-0328">Glycosyltransferase</keyword>
<dbReference type="PANTHER" id="PTHR32282:SF33">
    <property type="entry name" value="PEPTIDOGLYCAN GLYCOSYLTRANSFERASE"/>
    <property type="match status" value="1"/>
</dbReference>
<evidence type="ECO:0000256" key="2">
    <source>
        <dbReference type="ARBA" id="ARBA00007739"/>
    </source>
</evidence>
<comment type="similarity">
    <text evidence="1">In the C-terminal section; belongs to the transpeptidase family.</text>
</comment>
<organism evidence="17 18">
    <name type="scientific">Actinokineospora iranica</name>
    <dbReference type="NCBI Taxonomy" id="1271860"/>
    <lineage>
        <taxon>Bacteria</taxon>
        <taxon>Bacillati</taxon>
        <taxon>Actinomycetota</taxon>
        <taxon>Actinomycetes</taxon>
        <taxon>Pseudonocardiales</taxon>
        <taxon>Pseudonocardiaceae</taxon>
        <taxon>Actinokineospora</taxon>
    </lineage>
</organism>
<evidence type="ECO:0000313" key="17">
    <source>
        <dbReference type="EMBL" id="SDD85465.1"/>
    </source>
</evidence>